<dbReference type="Gene3D" id="1.10.4080.10">
    <property type="entry name" value="ADP-ribosylation/Crystallin J1"/>
    <property type="match status" value="1"/>
</dbReference>
<evidence type="ECO:0000313" key="3">
    <source>
        <dbReference type="Proteomes" id="UP000473470"/>
    </source>
</evidence>
<dbReference type="GO" id="GO:0046872">
    <property type="term" value="F:metal ion binding"/>
    <property type="evidence" value="ECO:0007669"/>
    <property type="project" value="UniProtKB-KW"/>
</dbReference>
<protein>
    <submittedName>
        <fullName evidence="2">ADP-ribosylglycohydrolase family protein</fullName>
    </submittedName>
</protein>
<dbReference type="PANTHER" id="PTHR16222">
    <property type="entry name" value="ADP-RIBOSYLGLYCOHYDROLASE"/>
    <property type="match status" value="1"/>
</dbReference>
<accession>A0A6L3N112</accession>
<gene>
    <name evidence="2" type="ORF">F7R25_08750</name>
</gene>
<dbReference type="RefSeq" id="WP_059810849.1">
    <property type="nucleotide sequence ID" value="NZ_CABVPM010000022.1"/>
</dbReference>
<feature type="binding site" evidence="1">
    <location>
        <position position="67"/>
    </location>
    <ligand>
        <name>Mg(2+)</name>
        <dbReference type="ChEBI" id="CHEBI:18420"/>
        <label>1</label>
    </ligand>
</feature>
<dbReference type="EMBL" id="VZOK01000010">
    <property type="protein sequence ID" value="KAB0639334.1"/>
    <property type="molecule type" value="Genomic_DNA"/>
</dbReference>
<sequence length="346" mass="35319">MSETVNQDQLDRAAGALLGCALGDAVGMPTQLLSPDGIRAIYGDVTGFVAPTADHPLSAGLPAATITDDTEQTLLLAETLLRSGAAFDHARWVDALIAWENDIRARGGYDLLGPSTKRALTAINAGVPVDEAGKAGDTNGAAMRIGPVGIATPLDPLMQLVERVADTCRATHNTNLAIASASAVAAAVSAGIEGADVHEATHVAIEAATLGEREGHWVAGASIAGRIRWAVDHVLRCDRRAAVEFITGLVGTSVAAQESVPAAFAVLAATGGNVWEACLMSANLGGDTDTIGAICGTIAGACQGRAKLPAAMVAEVCRVNALDVEPIARRLLTARHAFAARSRSGA</sequence>
<keyword evidence="1" id="KW-0479">Metal-binding</keyword>
<dbReference type="SUPFAM" id="SSF101478">
    <property type="entry name" value="ADP-ribosylglycohydrolase"/>
    <property type="match status" value="1"/>
</dbReference>
<dbReference type="Proteomes" id="UP000473470">
    <property type="component" value="Unassembled WGS sequence"/>
</dbReference>
<evidence type="ECO:0000313" key="2">
    <source>
        <dbReference type="EMBL" id="KAB0639334.1"/>
    </source>
</evidence>
<comment type="cofactor">
    <cofactor evidence="1">
        <name>Mg(2+)</name>
        <dbReference type="ChEBI" id="CHEBI:18420"/>
    </cofactor>
    <text evidence="1">Binds 2 magnesium ions per subunit.</text>
</comment>
<comment type="caution">
    <text evidence="2">The sequence shown here is derived from an EMBL/GenBank/DDBJ whole genome shotgun (WGS) entry which is preliminary data.</text>
</comment>
<dbReference type="InterPro" id="IPR050792">
    <property type="entry name" value="ADP-ribosylglycohydrolase"/>
</dbReference>
<dbReference type="KEGG" id="bstg:WT74_20770"/>
<evidence type="ECO:0000256" key="1">
    <source>
        <dbReference type="PIRSR" id="PIRSR605502-1"/>
    </source>
</evidence>
<feature type="binding site" evidence="1">
    <location>
        <position position="289"/>
    </location>
    <ligand>
        <name>Mg(2+)</name>
        <dbReference type="ChEBI" id="CHEBI:18420"/>
        <label>1</label>
    </ligand>
</feature>
<feature type="binding site" evidence="1">
    <location>
        <position position="69"/>
    </location>
    <ligand>
        <name>Mg(2+)</name>
        <dbReference type="ChEBI" id="CHEBI:18420"/>
        <label>1</label>
    </ligand>
</feature>
<proteinExistence type="predicted"/>
<name>A0A6L3N112_9BURK</name>
<organism evidence="2 3">
    <name type="scientific">Burkholderia stagnalis</name>
    <dbReference type="NCBI Taxonomy" id="1503054"/>
    <lineage>
        <taxon>Bacteria</taxon>
        <taxon>Pseudomonadati</taxon>
        <taxon>Pseudomonadota</taxon>
        <taxon>Betaproteobacteria</taxon>
        <taxon>Burkholderiales</taxon>
        <taxon>Burkholderiaceae</taxon>
        <taxon>Burkholderia</taxon>
        <taxon>Burkholderia cepacia complex</taxon>
    </lineage>
</organism>
<keyword evidence="1" id="KW-0460">Magnesium</keyword>
<reference evidence="2 3" key="1">
    <citation type="submission" date="2019-09" db="EMBL/GenBank/DDBJ databases">
        <title>Draft genome sequences of 48 bacterial type strains from the CCUG.</title>
        <authorList>
            <person name="Tunovic T."/>
            <person name="Pineiro-Iglesias B."/>
            <person name="Unosson C."/>
            <person name="Inganas E."/>
            <person name="Ohlen M."/>
            <person name="Cardew S."/>
            <person name="Jensie-Markopoulos S."/>
            <person name="Salva-Serra F."/>
            <person name="Jaen-Luchoro D."/>
            <person name="Karlsson R."/>
            <person name="Svensson-Stadler L."/>
            <person name="Chun J."/>
            <person name="Moore E."/>
        </authorList>
    </citation>
    <scope>NUCLEOTIDE SEQUENCE [LARGE SCALE GENOMIC DNA]</scope>
    <source>
        <strain evidence="2 3">CCUG 65686</strain>
    </source>
</reference>
<dbReference type="PANTHER" id="PTHR16222:SF12">
    <property type="entry name" value="ADP-RIBOSYLGLYCOHYDROLASE-RELATED"/>
    <property type="match status" value="1"/>
</dbReference>
<dbReference type="AlphaFoldDB" id="A0A6L3N112"/>
<dbReference type="InterPro" id="IPR005502">
    <property type="entry name" value="Ribosyl_crysJ1"/>
</dbReference>
<feature type="binding site" evidence="1">
    <location>
        <position position="68"/>
    </location>
    <ligand>
        <name>Mg(2+)</name>
        <dbReference type="ChEBI" id="CHEBI:18420"/>
        <label>1</label>
    </ligand>
</feature>
<feature type="binding site" evidence="1">
    <location>
        <position position="287"/>
    </location>
    <ligand>
        <name>Mg(2+)</name>
        <dbReference type="ChEBI" id="CHEBI:18420"/>
        <label>1</label>
    </ligand>
</feature>
<feature type="binding site" evidence="1">
    <location>
        <position position="290"/>
    </location>
    <ligand>
        <name>Mg(2+)</name>
        <dbReference type="ChEBI" id="CHEBI:18420"/>
        <label>1</label>
    </ligand>
</feature>
<dbReference type="GO" id="GO:0016787">
    <property type="term" value="F:hydrolase activity"/>
    <property type="evidence" value="ECO:0007669"/>
    <property type="project" value="UniProtKB-KW"/>
</dbReference>
<dbReference type="Pfam" id="PF03747">
    <property type="entry name" value="ADP_ribosyl_GH"/>
    <property type="match status" value="1"/>
</dbReference>
<keyword evidence="2" id="KW-0378">Hydrolase</keyword>
<dbReference type="InterPro" id="IPR036705">
    <property type="entry name" value="Ribosyl_crysJ1_sf"/>
</dbReference>